<keyword evidence="4" id="KW-0233">DNA recombination</keyword>
<evidence type="ECO:0000313" key="7">
    <source>
        <dbReference type="Proteomes" id="UP000005741"/>
    </source>
</evidence>
<gene>
    <name evidence="6" type="ORF">Metlim_1090</name>
</gene>
<proteinExistence type="inferred from homology"/>
<protein>
    <submittedName>
        <fullName evidence="6">Transposase IS4 family protein</fullName>
    </submittedName>
</protein>
<dbReference type="GO" id="GO:0006313">
    <property type="term" value="P:DNA transposition"/>
    <property type="evidence" value="ECO:0007669"/>
    <property type="project" value="InterPro"/>
</dbReference>
<dbReference type="SUPFAM" id="SSF53098">
    <property type="entry name" value="Ribonuclease H-like"/>
    <property type="match status" value="1"/>
</dbReference>
<dbReference type="STRING" id="937775.Metlim_1090"/>
<dbReference type="AlphaFoldDB" id="H1YZZ7"/>
<sequence>MSLELEQEGLKIKEILEKYLNVEEIYCAATRTGFITRERKTDPFAFLFALVLGRFSQDTPSIVKYNRIYNSLSGKDHSIEYNSFYDRFDESCLSFINECLDICLNKAMSEASAELYGHLRKFKDLLIQDNSIVRIHPSFSEKYPATRTRSKAARIKIACLFSELTNSPAKVTLSAENTNDNKTLEIGPWIKDKLLLIDRGFFKHETFANIMENEGFFISRVKKTSKPRIKELGFDIPEHLREKCYGKTIFEAMEILKGRDIDANVTLNYPVQNSNGKRDLIPFELRFIAIYNEEKEDYHTYLTNLSREYKAKTVSDLYSLRWDIELLFKEMKSEYGLGKIKTKNEYLMEIAIKIPILTLIISRKLFWSVLELVDEKDKKDYRITKWARIFAENSIRILRTYFREIFPLDKENEWDWILRDLIRGTRTDRKKRKYLTMDCYH</sequence>
<dbReference type="Pfam" id="PF01609">
    <property type="entry name" value="DDE_Tnp_1"/>
    <property type="match status" value="1"/>
</dbReference>
<keyword evidence="2" id="KW-0815">Transposition</keyword>
<evidence type="ECO:0000256" key="2">
    <source>
        <dbReference type="ARBA" id="ARBA00022578"/>
    </source>
</evidence>
<evidence type="ECO:0000256" key="3">
    <source>
        <dbReference type="ARBA" id="ARBA00023125"/>
    </source>
</evidence>
<dbReference type="HOGENOM" id="CLU_042765_2_0_2"/>
<dbReference type="OrthoDB" id="132076at2157"/>
<evidence type="ECO:0000259" key="5">
    <source>
        <dbReference type="Pfam" id="PF01609"/>
    </source>
</evidence>
<keyword evidence="3" id="KW-0238">DNA-binding</keyword>
<dbReference type="Gene3D" id="3.90.350.10">
    <property type="entry name" value="Transposase Inhibitor Protein From Tn5, Chain A, domain 1"/>
    <property type="match status" value="1"/>
</dbReference>
<evidence type="ECO:0000256" key="4">
    <source>
        <dbReference type="ARBA" id="ARBA00023172"/>
    </source>
</evidence>
<dbReference type="RefSeq" id="WP_004076948.1">
    <property type="nucleotide sequence ID" value="NZ_CM001436.1"/>
</dbReference>
<name>H1YZZ7_9EURY</name>
<dbReference type="GO" id="GO:0003677">
    <property type="term" value="F:DNA binding"/>
    <property type="evidence" value="ECO:0007669"/>
    <property type="project" value="UniProtKB-KW"/>
</dbReference>
<evidence type="ECO:0000256" key="1">
    <source>
        <dbReference type="ARBA" id="ARBA00010075"/>
    </source>
</evidence>
<dbReference type="InterPro" id="IPR002559">
    <property type="entry name" value="Transposase_11"/>
</dbReference>
<accession>H1YZZ7</accession>
<dbReference type="EMBL" id="CM001436">
    <property type="protein sequence ID" value="EHQ35204.1"/>
    <property type="molecule type" value="Genomic_DNA"/>
</dbReference>
<feature type="domain" description="Transposase IS4-like" evidence="5">
    <location>
        <begin position="122"/>
        <end position="344"/>
    </location>
</feature>
<dbReference type="InParanoid" id="H1YZZ7"/>
<evidence type="ECO:0000313" key="6">
    <source>
        <dbReference type="EMBL" id="EHQ35204.1"/>
    </source>
</evidence>
<organism evidence="6 7">
    <name type="scientific">Methanoplanus limicola DSM 2279</name>
    <dbReference type="NCBI Taxonomy" id="937775"/>
    <lineage>
        <taxon>Archaea</taxon>
        <taxon>Methanobacteriati</taxon>
        <taxon>Methanobacteriota</taxon>
        <taxon>Stenosarchaea group</taxon>
        <taxon>Methanomicrobia</taxon>
        <taxon>Methanomicrobiales</taxon>
        <taxon>Methanomicrobiaceae</taxon>
        <taxon>Methanoplanus</taxon>
    </lineage>
</organism>
<dbReference type="InterPro" id="IPR047952">
    <property type="entry name" value="Transpos_IS4"/>
</dbReference>
<comment type="similarity">
    <text evidence="1">Belongs to the transposase 11 family.</text>
</comment>
<dbReference type="NCBIfam" id="NF033592">
    <property type="entry name" value="transpos_IS4_1"/>
    <property type="match status" value="1"/>
</dbReference>
<dbReference type="InterPro" id="IPR012337">
    <property type="entry name" value="RNaseH-like_sf"/>
</dbReference>
<dbReference type="PANTHER" id="PTHR33258:SF1">
    <property type="entry name" value="TRANSPOSASE INSL FOR INSERTION SEQUENCE ELEMENT IS186A-RELATED"/>
    <property type="match status" value="1"/>
</dbReference>
<reference evidence="6 7" key="1">
    <citation type="submission" date="2011-10" db="EMBL/GenBank/DDBJ databases">
        <title>The Improved High-Quality Draft genome of Methanoplanus limicola DSM 2279.</title>
        <authorList>
            <consortium name="US DOE Joint Genome Institute (JGI-PGF)"/>
            <person name="Lucas S."/>
            <person name="Copeland A."/>
            <person name="Lapidus A."/>
            <person name="Glavina del Rio T."/>
            <person name="Dalin E."/>
            <person name="Tice H."/>
            <person name="Bruce D."/>
            <person name="Goodwin L."/>
            <person name="Pitluck S."/>
            <person name="Peters L."/>
            <person name="Mikhailova N."/>
            <person name="Lu M."/>
            <person name="Kyrpides N."/>
            <person name="Mavromatis K."/>
            <person name="Ivanova N."/>
            <person name="Markowitz V."/>
            <person name="Cheng J.-F."/>
            <person name="Hugenholtz P."/>
            <person name="Woyke T."/>
            <person name="Wu D."/>
            <person name="Wirth R."/>
            <person name="Brambilla E.-M."/>
            <person name="Klenk H.-P."/>
            <person name="Eisen J.A."/>
        </authorList>
    </citation>
    <scope>NUCLEOTIDE SEQUENCE [LARGE SCALE GENOMIC DNA]</scope>
    <source>
        <strain evidence="6 7">DSM 2279</strain>
    </source>
</reference>
<dbReference type="Proteomes" id="UP000005741">
    <property type="component" value="Chromosome"/>
</dbReference>
<dbReference type="GO" id="GO:0004803">
    <property type="term" value="F:transposase activity"/>
    <property type="evidence" value="ECO:0007669"/>
    <property type="project" value="InterPro"/>
</dbReference>
<dbReference type="PANTHER" id="PTHR33258">
    <property type="entry name" value="TRANSPOSASE INSL FOR INSERTION SEQUENCE ELEMENT IS186A-RELATED"/>
    <property type="match status" value="1"/>
</dbReference>
<keyword evidence="7" id="KW-1185">Reference proteome</keyword>